<dbReference type="RefSeq" id="WP_189691129.1">
    <property type="nucleotide sequence ID" value="NZ_BMYK01000058.1"/>
</dbReference>
<name>A0ABQ3GHZ7_9BURK</name>
<dbReference type="EMBL" id="BMYK01000058">
    <property type="protein sequence ID" value="GHD04890.1"/>
    <property type="molecule type" value="Genomic_DNA"/>
</dbReference>
<reference evidence="2" key="1">
    <citation type="journal article" date="2019" name="Int. J. Syst. Evol. Microbiol.">
        <title>The Global Catalogue of Microorganisms (GCM) 10K type strain sequencing project: providing services to taxonomists for standard genome sequencing and annotation.</title>
        <authorList>
            <consortium name="The Broad Institute Genomics Platform"/>
            <consortium name="The Broad Institute Genome Sequencing Center for Infectious Disease"/>
            <person name="Wu L."/>
            <person name="Ma J."/>
        </authorList>
    </citation>
    <scope>NUCLEOTIDE SEQUENCE [LARGE SCALE GENOMIC DNA]</scope>
    <source>
        <strain evidence="2">KCTC 23314</strain>
    </source>
</reference>
<proteinExistence type="predicted"/>
<comment type="caution">
    <text evidence="1">The sequence shown here is derived from an EMBL/GenBank/DDBJ whole genome shotgun (WGS) entry which is preliminary data.</text>
</comment>
<evidence type="ECO:0000313" key="2">
    <source>
        <dbReference type="Proteomes" id="UP000626210"/>
    </source>
</evidence>
<keyword evidence="2" id="KW-1185">Reference proteome</keyword>
<gene>
    <name evidence="1" type="ORF">GCM10007320_66280</name>
</gene>
<evidence type="ECO:0000313" key="1">
    <source>
        <dbReference type="EMBL" id="GHD04890.1"/>
    </source>
</evidence>
<organism evidence="1 2">
    <name type="scientific">Pseudorhodoferax aquiterrae</name>
    <dbReference type="NCBI Taxonomy" id="747304"/>
    <lineage>
        <taxon>Bacteria</taxon>
        <taxon>Pseudomonadati</taxon>
        <taxon>Pseudomonadota</taxon>
        <taxon>Betaproteobacteria</taxon>
        <taxon>Burkholderiales</taxon>
        <taxon>Comamonadaceae</taxon>
    </lineage>
</organism>
<sequence>MSQTTRSQRIINALNQLQQFLPAHRAGDEVAIHVLTGASVTAVASDDAEDGMLFVRFPGGESVQVIGDLYLELQVTESARLVVDGPSDGSSAYAKRSAADLKHFRRKSDLE</sequence>
<dbReference type="Proteomes" id="UP000626210">
    <property type="component" value="Unassembled WGS sequence"/>
</dbReference>
<protein>
    <submittedName>
        <fullName evidence="1">Uncharacterized protein</fullName>
    </submittedName>
</protein>
<accession>A0ABQ3GHZ7</accession>